<sequence>MSISEATDNRQSNLGQLTPATPAVLTTALTDGQPLLARAAELGIGVTTVDIDVCDSAALVQRKDGGLLYLVPRGQGDAYTEAFLRKALAYAIEHPMETDGLLRATPAEIFEPHSRFPLCGSDHKDDLASGEFKADVTCYRYYDGVELPVFFADDKSTGGDVLRSVIDVHPYSEVAERQLPCVNLEVIEDHWIQDLDPDGLADVIAKLRGQLDQLDQVHAQLVQARADWAASQ</sequence>
<evidence type="ECO:0000313" key="2">
    <source>
        <dbReference type="Proteomes" id="UP001500403"/>
    </source>
</evidence>
<accession>A0ABP6K7Z8</accession>
<dbReference type="Pfam" id="PF21848">
    <property type="entry name" value="DUF6907"/>
    <property type="match status" value="1"/>
</dbReference>
<name>A0ABP6K7Z8_9ACTN</name>
<dbReference type="Proteomes" id="UP001500403">
    <property type="component" value="Unassembled WGS sequence"/>
</dbReference>
<dbReference type="EMBL" id="BAAAUD010000107">
    <property type="protein sequence ID" value="GAA2972308.1"/>
    <property type="molecule type" value="Genomic_DNA"/>
</dbReference>
<dbReference type="RefSeq" id="WP_344500528.1">
    <property type="nucleotide sequence ID" value="NZ_BAAAUD010000107.1"/>
</dbReference>
<comment type="caution">
    <text evidence="1">The sequence shown here is derived from an EMBL/GenBank/DDBJ whole genome shotgun (WGS) entry which is preliminary data.</text>
</comment>
<dbReference type="InterPro" id="IPR054202">
    <property type="entry name" value="DUF6907"/>
</dbReference>
<keyword evidence="2" id="KW-1185">Reference proteome</keyword>
<gene>
    <name evidence="1" type="ORF">GCM10010446_66120</name>
</gene>
<protein>
    <submittedName>
        <fullName evidence="1">Uncharacterized protein</fullName>
    </submittedName>
</protein>
<proteinExistence type="predicted"/>
<organism evidence="1 2">
    <name type="scientific">Streptomyces enissocaesilis</name>
    <dbReference type="NCBI Taxonomy" id="332589"/>
    <lineage>
        <taxon>Bacteria</taxon>
        <taxon>Bacillati</taxon>
        <taxon>Actinomycetota</taxon>
        <taxon>Actinomycetes</taxon>
        <taxon>Kitasatosporales</taxon>
        <taxon>Streptomycetaceae</taxon>
        <taxon>Streptomyces</taxon>
        <taxon>Streptomyces rochei group</taxon>
    </lineage>
</organism>
<evidence type="ECO:0000313" key="1">
    <source>
        <dbReference type="EMBL" id="GAA2972308.1"/>
    </source>
</evidence>
<reference evidence="2" key="1">
    <citation type="journal article" date="2019" name="Int. J. Syst. Evol. Microbiol.">
        <title>The Global Catalogue of Microorganisms (GCM) 10K type strain sequencing project: providing services to taxonomists for standard genome sequencing and annotation.</title>
        <authorList>
            <consortium name="The Broad Institute Genomics Platform"/>
            <consortium name="The Broad Institute Genome Sequencing Center for Infectious Disease"/>
            <person name="Wu L."/>
            <person name="Ma J."/>
        </authorList>
    </citation>
    <scope>NUCLEOTIDE SEQUENCE [LARGE SCALE GENOMIC DNA]</scope>
    <source>
        <strain evidence="2">JCM 9088</strain>
    </source>
</reference>